<dbReference type="PANTHER" id="PTHR42718:SF46">
    <property type="entry name" value="BLR6921 PROTEIN"/>
    <property type="match status" value="1"/>
</dbReference>
<organism evidence="9 10">
    <name type="scientific">Variovorax ginsengisoli</name>
    <dbReference type="NCBI Taxonomy" id="363844"/>
    <lineage>
        <taxon>Bacteria</taxon>
        <taxon>Pseudomonadati</taxon>
        <taxon>Pseudomonadota</taxon>
        <taxon>Betaproteobacteria</taxon>
        <taxon>Burkholderiales</taxon>
        <taxon>Comamonadaceae</taxon>
        <taxon>Variovorax</taxon>
    </lineage>
</organism>
<evidence type="ECO:0000256" key="2">
    <source>
        <dbReference type="ARBA" id="ARBA00022448"/>
    </source>
</evidence>
<feature type="transmembrane region" description="Helical" evidence="7">
    <location>
        <begin position="78"/>
        <end position="96"/>
    </location>
</feature>
<feature type="transmembrane region" description="Helical" evidence="7">
    <location>
        <begin position="332"/>
        <end position="357"/>
    </location>
</feature>
<evidence type="ECO:0000256" key="5">
    <source>
        <dbReference type="ARBA" id="ARBA00022989"/>
    </source>
</evidence>
<keyword evidence="2" id="KW-0813">Transport</keyword>
<comment type="subcellular location">
    <subcellularLocation>
        <location evidence="1">Cell membrane</location>
        <topology evidence="1">Multi-pass membrane protein</topology>
    </subcellularLocation>
</comment>
<keyword evidence="5 7" id="KW-1133">Transmembrane helix</keyword>
<keyword evidence="3" id="KW-1003">Cell membrane</keyword>
<feature type="transmembrane region" description="Helical" evidence="7">
    <location>
        <begin position="108"/>
        <end position="128"/>
    </location>
</feature>
<feature type="transmembrane region" description="Helical" evidence="7">
    <location>
        <begin position="229"/>
        <end position="248"/>
    </location>
</feature>
<gene>
    <name evidence="9" type="ORF">Q2T77_29815</name>
</gene>
<dbReference type="CDD" id="cd17321">
    <property type="entry name" value="MFS_MMR_MDR_like"/>
    <property type="match status" value="1"/>
</dbReference>
<reference evidence="9" key="1">
    <citation type="submission" date="2023-06" db="EMBL/GenBank/DDBJ databases">
        <authorList>
            <person name="Jiang Y."/>
            <person name="Liu Q."/>
        </authorList>
    </citation>
    <scope>NUCLEOTIDE SEQUENCE</scope>
    <source>
        <strain evidence="9">CGMCC 1.12090</strain>
    </source>
</reference>
<dbReference type="SUPFAM" id="SSF103473">
    <property type="entry name" value="MFS general substrate transporter"/>
    <property type="match status" value="1"/>
</dbReference>
<evidence type="ECO:0000313" key="9">
    <source>
        <dbReference type="EMBL" id="MDO1536489.1"/>
    </source>
</evidence>
<dbReference type="Pfam" id="PF07690">
    <property type="entry name" value="MFS_1"/>
    <property type="match status" value="1"/>
</dbReference>
<dbReference type="PROSITE" id="PS50850">
    <property type="entry name" value="MFS"/>
    <property type="match status" value="1"/>
</dbReference>
<evidence type="ECO:0000313" key="10">
    <source>
        <dbReference type="Proteomes" id="UP001169027"/>
    </source>
</evidence>
<dbReference type="PANTHER" id="PTHR42718">
    <property type="entry name" value="MAJOR FACILITATOR SUPERFAMILY MULTIDRUG TRANSPORTER MFSC"/>
    <property type="match status" value="1"/>
</dbReference>
<feature type="transmembrane region" description="Helical" evidence="7">
    <location>
        <begin position="12"/>
        <end position="38"/>
    </location>
</feature>
<feature type="domain" description="Major facilitator superfamily (MFS) profile" evidence="8">
    <location>
        <begin position="12"/>
        <end position="465"/>
    </location>
</feature>
<feature type="transmembrane region" description="Helical" evidence="7">
    <location>
        <begin position="297"/>
        <end position="320"/>
    </location>
</feature>
<evidence type="ECO:0000259" key="8">
    <source>
        <dbReference type="PROSITE" id="PS50850"/>
    </source>
</evidence>
<feature type="transmembrane region" description="Helical" evidence="7">
    <location>
        <begin position="441"/>
        <end position="463"/>
    </location>
</feature>
<evidence type="ECO:0000256" key="3">
    <source>
        <dbReference type="ARBA" id="ARBA00022475"/>
    </source>
</evidence>
<feature type="transmembrane region" description="Helical" evidence="7">
    <location>
        <begin position="269"/>
        <end position="291"/>
    </location>
</feature>
<evidence type="ECO:0000256" key="7">
    <source>
        <dbReference type="SAM" id="Phobius"/>
    </source>
</evidence>
<keyword evidence="6 7" id="KW-0472">Membrane</keyword>
<evidence type="ECO:0000256" key="6">
    <source>
        <dbReference type="ARBA" id="ARBA00023136"/>
    </source>
</evidence>
<feature type="transmembrane region" description="Helical" evidence="7">
    <location>
        <begin position="403"/>
        <end position="421"/>
    </location>
</feature>
<proteinExistence type="predicted"/>
<dbReference type="PRINTS" id="PR01036">
    <property type="entry name" value="TCRTETB"/>
</dbReference>
<sequence>MSTNTAQNFKGLMLLLATTQLLLIVDASIINVIVPTIAGELRFTETGQTWIANAYLTVFGGALLVSGRVADMLGRTRIFQAGLLVLAIGSAVSAIASTPELLIAGRAIQGLGSALSAAASLALILATFEGEQRYKALGLMAAMGGLGGALGTFLGGALTAWFGWRSTFWISVLIPALLLLYSFSVFSKFDKGARQGRADGLGALLLIGGQTLLAWGIVQFGETSSDARAIWVALIVGMALLGAFLLRQKAIAHGLIPPVTWRNGGLMEALLYAGIGQLVIFPMFFVGNLYLQSILNFSPLASGSAFLPLCGIVILTATNAGRWLRYGARQSLAAGFALVTVGLMWLSLAGMNSVYWLDILGPTLLVGAGLPVIAITTSILGAQSAKIGEEGLTSGLLNTFQQFGAVIGLAVMVSTANFYAAHLAGTGKTPAATELMNGYTMSFLLGGLVAVLATACLLISMILRRGGAAPEPMTKG</sequence>
<evidence type="ECO:0000256" key="4">
    <source>
        <dbReference type="ARBA" id="ARBA00022692"/>
    </source>
</evidence>
<feature type="transmembrane region" description="Helical" evidence="7">
    <location>
        <begin position="168"/>
        <end position="186"/>
    </location>
</feature>
<feature type="transmembrane region" description="Helical" evidence="7">
    <location>
        <begin position="363"/>
        <end position="382"/>
    </location>
</feature>
<keyword evidence="10" id="KW-1185">Reference proteome</keyword>
<comment type="caution">
    <text evidence="9">The sequence shown here is derived from an EMBL/GenBank/DDBJ whole genome shotgun (WGS) entry which is preliminary data.</text>
</comment>
<dbReference type="EMBL" id="JAUKVY010000028">
    <property type="protein sequence ID" value="MDO1536489.1"/>
    <property type="molecule type" value="Genomic_DNA"/>
</dbReference>
<feature type="transmembrane region" description="Helical" evidence="7">
    <location>
        <begin position="198"/>
        <end position="217"/>
    </location>
</feature>
<feature type="transmembrane region" description="Helical" evidence="7">
    <location>
        <begin position="140"/>
        <end position="162"/>
    </location>
</feature>
<dbReference type="InterPro" id="IPR011701">
    <property type="entry name" value="MFS"/>
</dbReference>
<name>A0ABT8SC50_9BURK</name>
<evidence type="ECO:0000256" key="1">
    <source>
        <dbReference type="ARBA" id="ARBA00004651"/>
    </source>
</evidence>
<protein>
    <submittedName>
        <fullName evidence="9">MFS transporter</fullName>
    </submittedName>
</protein>
<dbReference type="InterPro" id="IPR020846">
    <property type="entry name" value="MFS_dom"/>
</dbReference>
<feature type="transmembrane region" description="Helical" evidence="7">
    <location>
        <begin position="50"/>
        <end position="66"/>
    </location>
</feature>
<keyword evidence="4 7" id="KW-0812">Transmembrane</keyword>
<dbReference type="InterPro" id="IPR036259">
    <property type="entry name" value="MFS_trans_sf"/>
</dbReference>
<accession>A0ABT8SC50</accession>
<dbReference type="Proteomes" id="UP001169027">
    <property type="component" value="Unassembled WGS sequence"/>
</dbReference>
<dbReference type="Gene3D" id="1.20.1250.20">
    <property type="entry name" value="MFS general substrate transporter like domains"/>
    <property type="match status" value="1"/>
</dbReference>
<dbReference type="RefSeq" id="WP_301814560.1">
    <property type="nucleotide sequence ID" value="NZ_JAUJZH010000028.1"/>
</dbReference>